<dbReference type="InterPro" id="IPR008753">
    <property type="entry name" value="Peptidase_M13_N"/>
</dbReference>
<evidence type="ECO:0000259" key="9">
    <source>
        <dbReference type="Pfam" id="PF05649"/>
    </source>
</evidence>
<dbReference type="Gene3D" id="1.10.1380.10">
    <property type="entry name" value="Neutral endopeptidase , domain2"/>
    <property type="match status" value="1"/>
</dbReference>
<dbReference type="Gene3D" id="3.40.390.10">
    <property type="entry name" value="Collagenase (Catalytic Domain)"/>
    <property type="match status" value="1"/>
</dbReference>
<evidence type="ECO:0000256" key="2">
    <source>
        <dbReference type="ARBA" id="ARBA00007357"/>
    </source>
</evidence>
<dbReference type="SUPFAM" id="SSF55486">
    <property type="entry name" value="Metalloproteases ('zincins'), catalytic domain"/>
    <property type="match status" value="1"/>
</dbReference>
<keyword evidence="6" id="KW-0862">Zinc</keyword>
<evidence type="ECO:0000256" key="6">
    <source>
        <dbReference type="ARBA" id="ARBA00022833"/>
    </source>
</evidence>
<evidence type="ECO:0000313" key="11">
    <source>
        <dbReference type="Proteomes" id="UP000256829"/>
    </source>
</evidence>
<evidence type="ECO:0000256" key="1">
    <source>
        <dbReference type="ARBA" id="ARBA00001947"/>
    </source>
</evidence>
<dbReference type="InterPro" id="IPR018497">
    <property type="entry name" value="Peptidase_M13_C"/>
</dbReference>
<gene>
    <name evidence="10" type="ORF">DX912_02695</name>
</gene>
<accession>A0A3D8VJY0</accession>
<dbReference type="RefSeq" id="WP_115840885.1">
    <property type="nucleotide sequence ID" value="NZ_CP183976.1"/>
</dbReference>
<sequence>MSPNAPSRGLSQLPYACRPEPFVSLNKPQVLVLSLAVAAALTACGKKDEAATPAADAAKPADAPVAYTLDESKLPGVNRFTVADLDTSKNACEDFGGYVNGKWLAANAIPGDRTSWGAFEMLDERSTAVQRQLAEQAGADKNAKGVEKIVGDFWATGMDAAKINEQGIKPIQGKLDAIAALDTPEKIADYIRTSAAKGENYLFGFGAEADFKDSKNNIAYASQGGLGLPDKEYYTKPENKEKLDAYQAHIAKVLELSGVPAADAAKQAQDVIAFETRLAKVSKSSEELSRDVSLYYNPVSLADADKLAPNFPWTKFFDSQGVAQPKMFSLSVPAFHAEVSKMLADVPAQQWQSYLRFHTVDSASPFLSDNFVQENFNFYNKTLRGQAELKERGKRVLDTIENEAGEAMGQMYVKVAFPAESKARMEELVKNLSASLKTRIEGLAWMSDETKKKAEEKWAAFTPKIGYPDKWRDWTGLETSRDSYIGNVLAANEFNYKWNLGKIGKPVDRTEWGMPPQMVNAYYNPLQNEIVFPAAILQPPFFDPNADDATNYGGIGAVIGHEMTHGYDDQGSRFGASGNFENWWTDADAKGFTGRTDKLVQQFNGYEAAKGAHVNGKLTLGENIADLGGLATAYDAMKKATEGKEDPKTDGLTRDQRFFLNWGTVWRRNFKPEELQVRLKTDPHAPANFRAIGAPSNLPAFAAAFECKPGQPMVREGDKQVVIW</sequence>
<evidence type="ECO:0000313" key="10">
    <source>
        <dbReference type="EMBL" id="RDY69667.1"/>
    </source>
</evidence>
<dbReference type="GO" id="GO:0016485">
    <property type="term" value="P:protein processing"/>
    <property type="evidence" value="ECO:0007669"/>
    <property type="project" value="TreeGrafter"/>
</dbReference>
<dbReference type="Pfam" id="PF05649">
    <property type="entry name" value="Peptidase_M13_N"/>
    <property type="match status" value="1"/>
</dbReference>
<dbReference type="Pfam" id="PF01431">
    <property type="entry name" value="Peptidase_M13"/>
    <property type="match status" value="1"/>
</dbReference>
<keyword evidence="7" id="KW-0482">Metalloprotease</keyword>
<evidence type="ECO:0000256" key="7">
    <source>
        <dbReference type="ARBA" id="ARBA00023049"/>
    </source>
</evidence>
<dbReference type="AlphaFoldDB" id="A0A3D8VJY0"/>
<dbReference type="InterPro" id="IPR000718">
    <property type="entry name" value="Peptidase_M13"/>
</dbReference>
<dbReference type="PANTHER" id="PTHR11733:SF167">
    <property type="entry name" value="FI17812P1-RELATED"/>
    <property type="match status" value="1"/>
</dbReference>
<dbReference type="PRINTS" id="PR00786">
    <property type="entry name" value="NEPRILYSIN"/>
</dbReference>
<feature type="domain" description="Peptidase M13 C-terminal" evidence="8">
    <location>
        <begin position="520"/>
        <end position="721"/>
    </location>
</feature>
<evidence type="ECO:0000256" key="5">
    <source>
        <dbReference type="ARBA" id="ARBA00022801"/>
    </source>
</evidence>
<keyword evidence="5" id="KW-0378">Hydrolase</keyword>
<organism evidence="10 11">
    <name type="scientific">Lysobacter soli</name>
    <dbReference type="NCBI Taxonomy" id="453783"/>
    <lineage>
        <taxon>Bacteria</taxon>
        <taxon>Pseudomonadati</taxon>
        <taxon>Pseudomonadota</taxon>
        <taxon>Gammaproteobacteria</taxon>
        <taxon>Lysobacterales</taxon>
        <taxon>Lysobacteraceae</taxon>
        <taxon>Lysobacter</taxon>
    </lineage>
</organism>
<evidence type="ECO:0000256" key="3">
    <source>
        <dbReference type="ARBA" id="ARBA00022670"/>
    </source>
</evidence>
<feature type="domain" description="Peptidase M13 N-terminal" evidence="9">
    <location>
        <begin position="92"/>
        <end position="468"/>
    </location>
</feature>
<name>A0A3D8VJY0_9GAMM</name>
<comment type="similarity">
    <text evidence="2">Belongs to the peptidase M13 family.</text>
</comment>
<evidence type="ECO:0000256" key="4">
    <source>
        <dbReference type="ARBA" id="ARBA00022723"/>
    </source>
</evidence>
<keyword evidence="11" id="KW-1185">Reference proteome</keyword>
<dbReference type="PROSITE" id="PS51885">
    <property type="entry name" value="NEPRILYSIN"/>
    <property type="match status" value="1"/>
</dbReference>
<dbReference type="GO" id="GO:0005886">
    <property type="term" value="C:plasma membrane"/>
    <property type="evidence" value="ECO:0007669"/>
    <property type="project" value="TreeGrafter"/>
</dbReference>
<dbReference type="CDD" id="cd08662">
    <property type="entry name" value="M13"/>
    <property type="match status" value="1"/>
</dbReference>
<comment type="cofactor">
    <cofactor evidence="1">
        <name>Zn(2+)</name>
        <dbReference type="ChEBI" id="CHEBI:29105"/>
    </cofactor>
</comment>
<keyword evidence="4" id="KW-0479">Metal-binding</keyword>
<dbReference type="GO" id="GO:0004222">
    <property type="term" value="F:metalloendopeptidase activity"/>
    <property type="evidence" value="ECO:0007669"/>
    <property type="project" value="InterPro"/>
</dbReference>
<proteinExistence type="inferred from homology"/>
<dbReference type="PANTHER" id="PTHR11733">
    <property type="entry name" value="ZINC METALLOPROTEASE FAMILY M13 NEPRILYSIN-RELATED"/>
    <property type="match status" value="1"/>
</dbReference>
<dbReference type="EMBL" id="QTJR01000001">
    <property type="protein sequence ID" value="RDY69667.1"/>
    <property type="molecule type" value="Genomic_DNA"/>
</dbReference>
<dbReference type="Proteomes" id="UP000256829">
    <property type="component" value="Unassembled WGS sequence"/>
</dbReference>
<reference evidence="10 11" key="1">
    <citation type="submission" date="2018-08" db="EMBL/GenBank/DDBJ databases">
        <title>Lysobacter soli KCTC 22011, whole genome shotgun sequence.</title>
        <authorList>
            <person name="Zhang X."/>
            <person name="Feng G."/>
            <person name="Zhu H."/>
        </authorList>
    </citation>
    <scope>NUCLEOTIDE SEQUENCE [LARGE SCALE GENOMIC DNA]</scope>
    <source>
        <strain evidence="10 11">KCTC 22011</strain>
    </source>
</reference>
<dbReference type="GO" id="GO:0046872">
    <property type="term" value="F:metal ion binding"/>
    <property type="evidence" value="ECO:0007669"/>
    <property type="project" value="UniProtKB-KW"/>
</dbReference>
<protein>
    <submittedName>
        <fullName evidence="10">Peptidase</fullName>
    </submittedName>
</protein>
<dbReference type="InterPro" id="IPR042089">
    <property type="entry name" value="Peptidase_M13_dom_2"/>
</dbReference>
<comment type="caution">
    <text evidence="10">The sequence shown here is derived from an EMBL/GenBank/DDBJ whole genome shotgun (WGS) entry which is preliminary data.</text>
</comment>
<evidence type="ECO:0000259" key="8">
    <source>
        <dbReference type="Pfam" id="PF01431"/>
    </source>
</evidence>
<dbReference type="InterPro" id="IPR024079">
    <property type="entry name" value="MetalloPept_cat_dom_sf"/>
</dbReference>
<keyword evidence="3" id="KW-0645">Protease</keyword>